<dbReference type="InterPro" id="IPR022398">
    <property type="entry name" value="Peptidase_S8_His-AS"/>
</dbReference>
<keyword evidence="2 6" id="KW-0645">Protease</keyword>
<feature type="signal peptide" evidence="8">
    <location>
        <begin position="1"/>
        <end position="32"/>
    </location>
</feature>
<dbReference type="InterPro" id="IPR013783">
    <property type="entry name" value="Ig-like_fold"/>
</dbReference>
<evidence type="ECO:0000256" key="2">
    <source>
        <dbReference type="ARBA" id="ARBA00022670"/>
    </source>
</evidence>
<organism evidence="10 11">
    <name type="scientific">Labedaea rhizosphaerae</name>
    <dbReference type="NCBI Taxonomy" id="598644"/>
    <lineage>
        <taxon>Bacteria</taxon>
        <taxon>Bacillati</taxon>
        <taxon>Actinomycetota</taxon>
        <taxon>Actinomycetes</taxon>
        <taxon>Pseudonocardiales</taxon>
        <taxon>Pseudonocardiaceae</taxon>
        <taxon>Labedaea</taxon>
    </lineage>
</organism>
<dbReference type="Proteomes" id="UP000295444">
    <property type="component" value="Unassembled WGS sequence"/>
</dbReference>
<dbReference type="GO" id="GO:0006508">
    <property type="term" value="P:proteolysis"/>
    <property type="evidence" value="ECO:0007669"/>
    <property type="project" value="UniProtKB-KW"/>
</dbReference>
<comment type="caution">
    <text evidence="10">The sequence shown here is derived from an EMBL/GenBank/DDBJ whole genome shotgun (WGS) entry which is preliminary data.</text>
</comment>
<keyword evidence="3 6" id="KW-0378">Hydrolase</keyword>
<dbReference type="InterPro" id="IPR046450">
    <property type="entry name" value="PA_dom_sf"/>
</dbReference>
<dbReference type="InterPro" id="IPR000209">
    <property type="entry name" value="Peptidase_S8/S53_dom"/>
</dbReference>
<dbReference type="PANTHER" id="PTHR43806">
    <property type="entry name" value="PEPTIDASE S8"/>
    <property type="match status" value="1"/>
</dbReference>
<evidence type="ECO:0000256" key="3">
    <source>
        <dbReference type="ARBA" id="ARBA00022801"/>
    </source>
</evidence>
<feature type="chain" id="PRO_5020342905" evidence="8">
    <location>
        <begin position="33"/>
        <end position="1266"/>
    </location>
</feature>
<dbReference type="CDD" id="cd07487">
    <property type="entry name" value="Peptidases_S8_1"/>
    <property type="match status" value="1"/>
</dbReference>
<proteinExistence type="inferred from homology"/>
<dbReference type="AlphaFoldDB" id="A0A4R6SH83"/>
<accession>A0A4R6SH83</accession>
<keyword evidence="4 6" id="KW-0720">Serine protease</keyword>
<sequence length="1266" mass="132875">MPGSRNRSRWLLLATAMATALPVVLTPPAATAAPTPTASAVTAPAIQTKVTLVTGDVVAYVRRPGGADSVQVVQRRPGIRYDVYNRADGWHVLPSDATQPVTSGRVDDTLFNVTYLATNGYQDSRDQSLPLIMDYPGGAVPARAAATRALPGSKVTRTLASVDAVAFTVPKRDTPKLWQTTISHPSAQQRQSTGDGRLLLDRKYHVDLAESVAQIQAPAAWAAGLDGTGVRVGVLDTGVDLTHPDLAGQVVESASFVPAEPDVVDRHGHGTHVASTIAGTGAASGGVEKGAAPGARLVIGKVLDHAGFGTTSDIIAGMEWAAGRAKVVSMSLGAPAPAGPDPLSDAVNTLTASTGTLFVIAAGNDGPDRATVGSPGRASAALTVGADDRNEQIAPFSSRGPADDGSVKPELVAPGVNIVAARATGTTMGTPVNDKYTTASGTSMATPHVAASAAILAQRHPDWTGAQLKAALIASTKDIGKPVNDQGAGQVDVKAAIAQTVTTSPATLGFGELEPGVPDQDTTVTYHNAGTAPVTLTLAARVADPTGKAAPEGTLDVPPSVTVPAGGAADIHVVLHPGKVGVGSQQGLITATAPDGGTVHTPLGFTNGAVKHTLSLSVLGFDGKTVIGQSTLWVLPVDRPSEGPKAYSLYNGITVTLPAGKYFLSLIHYTDADGPQMLETTGVIYKPEVDLYQDQSLVLDFSKTKRIAVHTDEPGLESAVAATGTRTTPDGTPWTFNVGVGSWEANLFVSPTEPVTTGKFDFQYTTTITRSQLDVTVGAVTVHPAYLAAYGGGYDYVAPKKLKMFDGRHRYDLVYVGAGTPEDFAAAGDLHGKVVLGQVDILAGEGTAFAARAVQAGAVGLLMFDRVRMTLRGDSDQNEVVPVGYLNHPDGLRLLSALRHDKGAATLVGKPTSPYAYHLAYTEAGKVPVTPSFTVRTRDLARFDTTYHANAETMYATAFERGDIPEPPLVESIRAPQTRTEYYGPITDSTPWVRYTNTFVSDQWEMLSGPAVPLRAGSRQTDDWYGSPMRYGQTEFFNLPTMPAPYLANREGNSLFVFPQLRDGAGHVTAMPPNDAVLTQSLQRDGKPVAALPGSPVTRYNVPADNGRYRLDLHYAPGSDYRVDTSWEFTSAPGQDKAAPGFQCWNDSGMVPVEQNCQALPTISVDYDLDLSPANTVKGYGFTTVKFRPHHVGAITTPIKQVALSASYDGGKTWLRLLPLPSGGGWRVAFAPLPRPGATVSLRVQAGDRDGNTVTETITNAFHVTK</sequence>
<feature type="active site" description="Charge relay system" evidence="5 6">
    <location>
        <position position="269"/>
    </location>
</feature>
<name>A0A4R6SH83_LABRH</name>
<reference evidence="10 11" key="1">
    <citation type="submission" date="2019-03" db="EMBL/GenBank/DDBJ databases">
        <title>Genomic Encyclopedia of Type Strains, Phase IV (KMG-IV): sequencing the most valuable type-strain genomes for metagenomic binning, comparative biology and taxonomic classification.</title>
        <authorList>
            <person name="Goeker M."/>
        </authorList>
    </citation>
    <scope>NUCLEOTIDE SEQUENCE [LARGE SCALE GENOMIC DNA]</scope>
    <source>
        <strain evidence="10 11">DSM 45361</strain>
    </source>
</reference>
<dbReference type="Gene3D" id="3.40.50.200">
    <property type="entry name" value="Peptidase S8/S53 domain"/>
    <property type="match status" value="1"/>
</dbReference>
<comment type="similarity">
    <text evidence="1 6 7">Belongs to the peptidase S8 family.</text>
</comment>
<dbReference type="InterPro" id="IPR050131">
    <property type="entry name" value="Peptidase_S8_subtilisin-like"/>
</dbReference>
<dbReference type="PROSITE" id="PS00136">
    <property type="entry name" value="SUBTILASE_ASP"/>
    <property type="match status" value="1"/>
</dbReference>
<gene>
    <name evidence="10" type="ORF">EV186_10270</name>
</gene>
<evidence type="ECO:0000313" key="10">
    <source>
        <dbReference type="EMBL" id="TDQ00209.1"/>
    </source>
</evidence>
<dbReference type="PRINTS" id="PR00723">
    <property type="entry name" value="SUBTILISIN"/>
</dbReference>
<evidence type="ECO:0000256" key="4">
    <source>
        <dbReference type="ARBA" id="ARBA00022825"/>
    </source>
</evidence>
<keyword evidence="11" id="KW-1185">Reference proteome</keyword>
<evidence type="ECO:0000256" key="1">
    <source>
        <dbReference type="ARBA" id="ARBA00011073"/>
    </source>
</evidence>
<feature type="active site" description="Charge relay system" evidence="5 6">
    <location>
        <position position="443"/>
    </location>
</feature>
<dbReference type="InterPro" id="IPR023828">
    <property type="entry name" value="Peptidase_S8_Ser-AS"/>
</dbReference>
<dbReference type="Gene3D" id="3.50.30.30">
    <property type="match status" value="1"/>
</dbReference>
<feature type="domain" description="Peptidase S8/S53" evidence="9">
    <location>
        <begin position="227"/>
        <end position="489"/>
    </location>
</feature>
<evidence type="ECO:0000256" key="7">
    <source>
        <dbReference type="RuleBase" id="RU003355"/>
    </source>
</evidence>
<evidence type="ECO:0000259" key="9">
    <source>
        <dbReference type="Pfam" id="PF00082"/>
    </source>
</evidence>
<dbReference type="PROSITE" id="PS00137">
    <property type="entry name" value="SUBTILASE_HIS"/>
    <property type="match status" value="1"/>
</dbReference>
<dbReference type="Pfam" id="PF00082">
    <property type="entry name" value="Peptidase_S8"/>
    <property type="match status" value="1"/>
</dbReference>
<dbReference type="PANTHER" id="PTHR43806:SF65">
    <property type="entry name" value="SERINE PROTEASE APRX"/>
    <property type="match status" value="1"/>
</dbReference>
<dbReference type="InterPro" id="IPR036852">
    <property type="entry name" value="Peptidase_S8/S53_dom_sf"/>
</dbReference>
<dbReference type="GO" id="GO:0005975">
    <property type="term" value="P:carbohydrate metabolic process"/>
    <property type="evidence" value="ECO:0007669"/>
    <property type="project" value="UniProtKB-ARBA"/>
</dbReference>
<protein>
    <submittedName>
        <fullName evidence="10">Subtilisin family serine protease</fullName>
    </submittedName>
</protein>
<dbReference type="InterPro" id="IPR023827">
    <property type="entry name" value="Peptidase_S8_Asp-AS"/>
</dbReference>
<evidence type="ECO:0000256" key="6">
    <source>
        <dbReference type="PROSITE-ProRule" id="PRU01240"/>
    </source>
</evidence>
<dbReference type="EMBL" id="SNXZ01000002">
    <property type="protein sequence ID" value="TDQ00209.1"/>
    <property type="molecule type" value="Genomic_DNA"/>
</dbReference>
<dbReference type="GO" id="GO:0004252">
    <property type="term" value="F:serine-type endopeptidase activity"/>
    <property type="evidence" value="ECO:0007669"/>
    <property type="project" value="UniProtKB-UniRule"/>
</dbReference>
<keyword evidence="8" id="KW-0732">Signal</keyword>
<dbReference type="InterPro" id="IPR015500">
    <property type="entry name" value="Peptidase_S8_subtilisin-rel"/>
</dbReference>
<dbReference type="SUPFAM" id="SSF52743">
    <property type="entry name" value="Subtilisin-like"/>
    <property type="match status" value="1"/>
</dbReference>
<feature type="active site" description="Charge relay system" evidence="5 6">
    <location>
        <position position="236"/>
    </location>
</feature>
<dbReference type="PROSITE" id="PS51892">
    <property type="entry name" value="SUBTILASE"/>
    <property type="match status" value="1"/>
</dbReference>
<evidence type="ECO:0000256" key="8">
    <source>
        <dbReference type="SAM" id="SignalP"/>
    </source>
</evidence>
<dbReference type="Gene3D" id="2.60.40.10">
    <property type="entry name" value="Immunoglobulins"/>
    <property type="match status" value="1"/>
</dbReference>
<dbReference type="SUPFAM" id="SSF52025">
    <property type="entry name" value="PA domain"/>
    <property type="match status" value="1"/>
</dbReference>
<evidence type="ECO:0000256" key="5">
    <source>
        <dbReference type="PIRSR" id="PIRSR615500-1"/>
    </source>
</evidence>
<dbReference type="PROSITE" id="PS00138">
    <property type="entry name" value="SUBTILASE_SER"/>
    <property type="match status" value="1"/>
</dbReference>
<evidence type="ECO:0000313" key="11">
    <source>
        <dbReference type="Proteomes" id="UP000295444"/>
    </source>
</evidence>